<proteinExistence type="predicted"/>
<dbReference type="EMBL" id="BLLF01004411">
    <property type="protein sequence ID" value="GFH29554.1"/>
    <property type="molecule type" value="Genomic_DNA"/>
</dbReference>
<protein>
    <submittedName>
        <fullName evidence="1">Uncharacterized protein</fullName>
    </submittedName>
</protein>
<name>A0A6A0ABZ2_HAELA</name>
<feature type="non-terminal residue" evidence="1">
    <location>
        <position position="166"/>
    </location>
</feature>
<sequence>MLTNIQLYSINGLTSSRADVPCSWQRLELTASTWSIPATTAAYLPLHSLTHPLLLSTLEINSQNSTALVTAAVHNLTQTCKVPVKGCTHLELFQGYLTPSLEFWRQLVQLLPTVSQVTFFDVAGASSAAMRKSLRGMAKQPWARWLDIMVMSKEQSLSAGWRAFNN</sequence>
<feature type="non-terminal residue" evidence="1">
    <location>
        <position position="1"/>
    </location>
</feature>
<dbReference type="Proteomes" id="UP000485058">
    <property type="component" value="Unassembled WGS sequence"/>
</dbReference>
<keyword evidence="2" id="KW-1185">Reference proteome</keyword>
<reference evidence="1 2" key="1">
    <citation type="submission" date="2020-02" db="EMBL/GenBank/DDBJ databases">
        <title>Draft genome sequence of Haematococcus lacustris strain NIES-144.</title>
        <authorList>
            <person name="Morimoto D."/>
            <person name="Nakagawa S."/>
            <person name="Yoshida T."/>
            <person name="Sawayama S."/>
        </authorList>
    </citation>
    <scope>NUCLEOTIDE SEQUENCE [LARGE SCALE GENOMIC DNA]</scope>
    <source>
        <strain evidence="1 2">NIES-144</strain>
    </source>
</reference>
<evidence type="ECO:0000313" key="2">
    <source>
        <dbReference type="Proteomes" id="UP000485058"/>
    </source>
</evidence>
<evidence type="ECO:0000313" key="1">
    <source>
        <dbReference type="EMBL" id="GFH29554.1"/>
    </source>
</evidence>
<dbReference type="AlphaFoldDB" id="A0A6A0ABZ2"/>
<organism evidence="1 2">
    <name type="scientific">Haematococcus lacustris</name>
    <name type="common">Green alga</name>
    <name type="synonym">Haematococcus pluvialis</name>
    <dbReference type="NCBI Taxonomy" id="44745"/>
    <lineage>
        <taxon>Eukaryota</taxon>
        <taxon>Viridiplantae</taxon>
        <taxon>Chlorophyta</taxon>
        <taxon>core chlorophytes</taxon>
        <taxon>Chlorophyceae</taxon>
        <taxon>CS clade</taxon>
        <taxon>Chlamydomonadales</taxon>
        <taxon>Haematococcaceae</taxon>
        <taxon>Haematococcus</taxon>
    </lineage>
</organism>
<accession>A0A6A0ABZ2</accession>
<gene>
    <name evidence="1" type="ORF">HaLaN_28237</name>
</gene>
<comment type="caution">
    <text evidence="1">The sequence shown here is derived from an EMBL/GenBank/DDBJ whole genome shotgun (WGS) entry which is preliminary data.</text>
</comment>